<protein>
    <recommendedName>
        <fullName evidence="9">Cytochrome c oxidase assembly protein</fullName>
    </recommendedName>
</protein>
<evidence type="ECO:0000313" key="8">
    <source>
        <dbReference type="Proteomes" id="UP000195807"/>
    </source>
</evidence>
<reference evidence="7 8" key="1">
    <citation type="submission" date="2017-01" db="EMBL/GenBank/DDBJ databases">
        <title>Complete genome sequence of esterase-producing bacterium Croceicoccus marinus E4A9.</title>
        <authorList>
            <person name="Wu Y.-H."/>
            <person name="Cheng H."/>
            <person name="Xu L."/>
            <person name="Huo Y.-Y."/>
            <person name="Wang C.-S."/>
            <person name="Xu X.-W."/>
        </authorList>
    </citation>
    <scope>NUCLEOTIDE SEQUENCE [LARGE SCALE GENOMIC DNA]</scope>
    <source>
        <strain evidence="7 8">E4A9</strain>
    </source>
</reference>
<evidence type="ECO:0000256" key="1">
    <source>
        <dbReference type="ARBA" id="ARBA00004651"/>
    </source>
</evidence>
<dbReference type="EMBL" id="CP019602">
    <property type="protein sequence ID" value="ARU16661.1"/>
    <property type="molecule type" value="Genomic_DNA"/>
</dbReference>
<evidence type="ECO:0000256" key="4">
    <source>
        <dbReference type="ARBA" id="ARBA00022989"/>
    </source>
</evidence>
<feature type="transmembrane region" description="Helical" evidence="6">
    <location>
        <begin position="211"/>
        <end position="232"/>
    </location>
</feature>
<feature type="transmembrane region" description="Helical" evidence="6">
    <location>
        <begin position="169"/>
        <end position="191"/>
    </location>
</feature>
<dbReference type="GO" id="GO:0005886">
    <property type="term" value="C:plasma membrane"/>
    <property type="evidence" value="ECO:0007669"/>
    <property type="project" value="UniProtKB-SubCell"/>
</dbReference>
<evidence type="ECO:0000256" key="3">
    <source>
        <dbReference type="ARBA" id="ARBA00022692"/>
    </source>
</evidence>
<evidence type="ECO:0000313" key="7">
    <source>
        <dbReference type="EMBL" id="ARU16661.1"/>
    </source>
</evidence>
<sequence length="253" mass="26597">MFAGSYCGSPPSLAEVATRWNFDPALLAVLALGLALSLRAGNRLATVGMALLAIAFVSPLCAASVTLFSARSLHHLLLILGALCFAMAMRESEVSSRLARSLFRRRVPVGPATIGMTAVLWGWRVPSLYDAALADMLVYWTMQLSILASSFAFWLAICRASAVGAVGGLLGGTVQMGFLSALLTFATEPLYRIHIAAAPSWGISPLADQQLAGLIMWVGGMAPFAIGAAAIARNAWARQNAAQPAPVVSRNPV</sequence>
<gene>
    <name evidence="7" type="ORF">A9D14_11340</name>
</gene>
<dbReference type="InterPro" id="IPR019108">
    <property type="entry name" value="Caa3_assmbl_CtaG-rel"/>
</dbReference>
<dbReference type="RefSeq" id="WP_066846491.1">
    <property type="nucleotide sequence ID" value="NZ_CP019602.1"/>
</dbReference>
<evidence type="ECO:0000256" key="5">
    <source>
        <dbReference type="ARBA" id="ARBA00023136"/>
    </source>
</evidence>
<feature type="transmembrane region" description="Helical" evidence="6">
    <location>
        <begin position="73"/>
        <end position="89"/>
    </location>
</feature>
<dbReference type="OrthoDB" id="259025at2"/>
<feature type="transmembrane region" description="Helical" evidence="6">
    <location>
        <begin position="109"/>
        <end position="125"/>
    </location>
</feature>
<keyword evidence="2" id="KW-1003">Cell membrane</keyword>
<dbReference type="Proteomes" id="UP000195807">
    <property type="component" value="Chromosome"/>
</dbReference>
<dbReference type="STRING" id="450378.GCA_001661675_02279"/>
<comment type="subcellular location">
    <subcellularLocation>
        <location evidence="1">Cell membrane</location>
        <topology evidence="1">Multi-pass membrane protein</topology>
    </subcellularLocation>
</comment>
<keyword evidence="3 6" id="KW-0812">Transmembrane</keyword>
<feature type="transmembrane region" description="Helical" evidence="6">
    <location>
        <begin position="20"/>
        <end position="38"/>
    </location>
</feature>
<feature type="transmembrane region" description="Helical" evidence="6">
    <location>
        <begin position="137"/>
        <end position="157"/>
    </location>
</feature>
<dbReference type="Pfam" id="PF09678">
    <property type="entry name" value="Caa3_CtaG"/>
    <property type="match status" value="1"/>
</dbReference>
<dbReference type="KEGG" id="cman:A9D14_11340"/>
<name>A0A1Z1FCV7_9SPHN</name>
<proteinExistence type="predicted"/>
<evidence type="ECO:0000256" key="2">
    <source>
        <dbReference type="ARBA" id="ARBA00022475"/>
    </source>
</evidence>
<keyword evidence="5 6" id="KW-0472">Membrane</keyword>
<keyword evidence="8" id="KW-1185">Reference proteome</keyword>
<evidence type="ECO:0000256" key="6">
    <source>
        <dbReference type="SAM" id="Phobius"/>
    </source>
</evidence>
<evidence type="ECO:0008006" key="9">
    <source>
        <dbReference type="Google" id="ProtNLM"/>
    </source>
</evidence>
<feature type="transmembrane region" description="Helical" evidence="6">
    <location>
        <begin position="45"/>
        <end position="67"/>
    </location>
</feature>
<keyword evidence="4 6" id="KW-1133">Transmembrane helix</keyword>
<accession>A0A1Z1FCV7</accession>
<organism evidence="7 8">
    <name type="scientific">Croceicoccus marinus</name>
    <dbReference type="NCBI Taxonomy" id="450378"/>
    <lineage>
        <taxon>Bacteria</taxon>
        <taxon>Pseudomonadati</taxon>
        <taxon>Pseudomonadota</taxon>
        <taxon>Alphaproteobacteria</taxon>
        <taxon>Sphingomonadales</taxon>
        <taxon>Erythrobacteraceae</taxon>
        <taxon>Croceicoccus</taxon>
    </lineage>
</organism>
<dbReference type="AlphaFoldDB" id="A0A1Z1FCV7"/>